<protein>
    <submittedName>
        <fullName evidence="2">Uncharacterized protein</fullName>
    </submittedName>
</protein>
<evidence type="ECO:0000313" key="2">
    <source>
        <dbReference type="EMBL" id="GFJ91169.1"/>
    </source>
</evidence>
<dbReference type="EMBL" id="BLPG01000001">
    <property type="protein sequence ID" value="GFJ91169.1"/>
    <property type="molecule type" value="Genomic_DNA"/>
</dbReference>
<sequence>MRPRGRRTGSSFGSRMTGTLGAHPDASGPPTGHLWITGVPVDNSRDPSGSASGGAAAGQAADEEEVAAAGFADEDDSDFAAAGFASEDDVEVDVEDVEDESDEEDDEDEDDEVSADFRESVR</sequence>
<feature type="compositionally biased region" description="Acidic residues" evidence="1">
    <location>
        <begin position="86"/>
        <end position="114"/>
    </location>
</feature>
<name>A0A6V8L9C4_9ACTN</name>
<proteinExistence type="predicted"/>
<reference evidence="2 3" key="1">
    <citation type="submission" date="2020-03" db="EMBL/GenBank/DDBJ databases">
        <title>Whole genome shotgun sequence of Phytohabitans rumicis NBRC 108638.</title>
        <authorList>
            <person name="Komaki H."/>
            <person name="Tamura T."/>
        </authorList>
    </citation>
    <scope>NUCLEOTIDE SEQUENCE [LARGE SCALE GENOMIC DNA]</scope>
    <source>
        <strain evidence="2 3">NBRC 108638</strain>
    </source>
</reference>
<accession>A0A6V8L9C4</accession>
<evidence type="ECO:0000313" key="3">
    <source>
        <dbReference type="Proteomes" id="UP000482960"/>
    </source>
</evidence>
<feature type="compositionally biased region" description="Acidic residues" evidence="1">
    <location>
        <begin position="61"/>
        <end position="78"/>
    </location>
</feature>
<keyword evidence="3" id="KW-1185">Reference proteome</keyword>
<dbReference type="Proteomes" id="UP000482960">
    <property type="component" value="Unassembled WGS sequence"/>
</dbReference>
<dbReference type="AlphaFoldDB" id="A0A6V8L9C4"/>
<feature type="region of interest" description="Disordered" evidence="1">
    <location>
        <begin position="1"/>
        <end position="122"/>
    </location>
</feature>
<feature type="compositionally biased region" description="Low complexity" evidence="1">
    <location>
        <begin position="8"/>
        <end position="19"/>
    </location>
</feature>
<gene>
    <name evidence="2" type="ORF">Prum_048110</name>
</gene>
<organism evidence="2 3">
    <name type="scientific">Phytohabitans rumicis</name>
    <dbReference type="NCBI Taxonomy" id="1076125"/>
    <lineage>
        <taxon>Bacteria</taxon>
        <taxon>Bacillati</taxon>
        <taxon>Actinomycetota</taxon>
        <taxon>Actinomycetes</taxon>
        <taxon>Micromonosporales</taxon>
        <taxon>Micromonosporaceae</taxon>
    </lineage>
</organism>
<comment type="caution">
    <text evidence="2">The sequence shown here is derived from an EMBL/GenBank/DDBJ whole genome shotgun (WGS) entry which is preliminary data.</text>
</comment>
<reference evidence="2 3" key="2">
    <citation type="submission" date="2020-03" db="EMBL/GenBank/DDBJ databases">
        <authorList>
            <person name="Ichikawa N."/>
            <person name="Kimura A."/>
            <person name="Kitahashi Y."/>
            <person name="Uohara A."/>
        </authorList>
    </citation>
    <scope>NUCLEOTIDE SEQUENCE [LARGE SCALE GENOMIC DNA]</scope>
    <source>
        <strain evidence="2 3">NBRC 108638</strain>
    </source>
</reference>
<evidence type="ECO:0000256" key="1">
    <source>
        <dbReference type="SAM" id="MobiDB-lite"/>
    </source>
</evidence>